<dbReference type="Gramene" id="OB05G16180.1">
    <property type="protein sequence ID" value="OB05G16180.1"/>
    <property type="gene ID" value="OB05G16180"/>
</dbReference>
<name>J3M4U4_ORYBR</name>
<proteinExistence type="predicted"/>
<evidence type="ECO:0000313" key="1">
    <source>
        <dbReference type="EnsemblPlants" id="OB05G16180.1"/>
    </source>
</evidence>
<accession>J3M4U4</accession>
<dbReference type="Proteomes" id="UP000006038">
    <property type="component" value="Chromosome 5"/>
</dbReference>
<evidence type="ECO:0000313" key="2">
    <source>
        <dbReference type="Proteomes" id="UP000006038"/>
    </source>
</evidence>
<dbReference type="EnsemblPlants" id="OB05G16180.1">
    <property type="protein sequence ID" value="OB05G16180.1"/>
    <property type="gene ID" value="OB05G16180"/>
</dbReference>
<reference evidence="1" key="1">
    <citation type="journal article" date="2013" name="Nat. Commun.">
        <title>Whole-genome sequencing of Oryza brachyantha reveals mechanisms underlying Oryza genome evolution.</title>
        <authorList>
            <person name="Chen J."/>
            <person name="Huang Q."/>
            <person name="Gao D."/>
            <person name="Wang J."/>
            <person name="Lang Y."/>
            <person name="Liu T."/>
            <person name="Li B."/>
            <person name="Bai Z."/>
            <person name="Luis Goicoechea J."/>
            <person name="Liang C."/>
            <person name="Chen C."/>
            <person name="Zhang W."/>
            <person name="Sun S."/>
            <person name="Liao Y."/>
            <person name="Zhang X."/>
            <person name="Yang L."/>
            <person name="Song C."/>
            <person name="Wang M."/>
            <person name="Shi J."/>
            <person name="Liu G."/>
            <person name="Liu J."/>
            <person name="Zhou H."/>
            <person name="Zhou W."/>
            <person name="Yu Q."/>
            <person name="An N."/>
            <person name="Chen Y."/>
            <person name="Cai Q."/>
            <person name="Wang B."/>
            <person name="Liu B."/>
            <person name="Min J."/>
            <person name="Huang Y."/>
            <person name="Wu H."/>
            <person name="Li Z."/>
            <person name="Zhang Y."/>
            <person name="Yin Y."/>
            <person name="Song W."/>
            <person name="Jiang J."/>
            <person name="Jackson S.A."/>
            <person name="Wing R.A."/>
            <person name="Wang J."/>
            <person name="Chen M."/>
        </authorList>
    </citation>
    <scope>NUCLEOTIDE SEQUENCE [LARGE SCALE GENOMIC DNA]</scope>
    <source>
        <strain evidence="1">cv. IRGC 101232</strain>
    </source>
</reference>
<sequence length="135" mass="14742">MDPPPLSSLIHLGMEVALSCVRNREPGTSFDNLVTGPCRYPQQNVSEDGSLGVTCRKTRNFTVAGFNLSMAYIYFSSLKIMMAQWQHCELNSIPSEERTKDGRPHAVVKAETIAHTHTDTPLPPGAVADAEIVTA</sequence>
<reference evidence="1" key="2">
    <citation type="submission" date="2013-04" db="UniProtKB">
        <authorList>
            <consortium name="EnsemblPlants"/>
        </authorList>
    </citation>
    <scope>IDENTIFICATION</scope>
</reference>
<dbReference type="AlphaFoldDB" id="J3M4U4"/>
<organism evidence="1">
    <name type="scientific">Oryza brachyantha</name>
    <name type="common">malo sina</name>
    <dbReference type="NCBI Taxonomy" id="4533"/>
    <lineage>
        <taxon>Eukaryota</taxon>
        <taxon>Viridiplantae</taxon>
        <taxon>Streptophyta</taxon>
        <taxon>Embryophyta</taxon>
        <taxon>Tracheophyta</taxon>
        <taxon>Spermatophyta</taxon>
        <taxon>Magnoliopsida</taxon>
        <taxon>Liliopsida</taxon>
        <taxon>Poales</taxon>
        <taxon>Poaceae</taxon>
        <taxon>BOP clade</taxon>
        <taxon>Oryzoideae</taxon>
        <taxon>Oryzeae</taxon>
        <taxon>Oryzinae</taxon>
        <taxon>Oryza</taxon>
    </lineage>
</organism>
<keyword evidence="2" id="KW-1185">Reference proteome</keyword>
<protein>
    <submittedName>
        <fullName evidence="1">Uncharacterized protein</fullName>
    </submittedName>
</protein>
<dbReference type="HOGENOM" id="CLU_1888945_0_0_1"/>